<dbReference type="GO" id="GO:0043565">
    <property type="term" value="F:sequence-specific DNA binding"/>
    <property type="evidence" value="ECO:0007669"/>
    <property type="project" value="InterPro"/>
</dbReference>
<evidence type="ECO:0000313" key="6">
    <source>
        <dbReference type="Proteomes" id="UP000824260"/>
    </source>
</evidence>
<dbReference type="Pfam" id="PF01037">
    <property type="entry name" value="AsnC_trans_reg"/>
    <property type="match status" value="1"/>
</dbReference>
<name>A0A9D1CW69_9FIRM</name>
<accession>A0A9D1CW69</accession>
<dbReference type="PANTHER" id="PTHR43413:SF7">
    <property type="entry name" value="HTH-TYPE TRANSCRIPTIONAL REGULATOR PTR2"/>
    <property type="match status" value="1"/>
</dbReference>
<evidence type="ECO:0000256" key="1">
    <source>
        <dbReference type="ARBA" id="ARBA00023015"/>
    </source>
</evidence>
<dbReference type="SUPFAM" id="SSF54909">
    <property type="entry name" value="Dimeric alpha+beta barrel"/>
    <property type="match status" value="1"/>
</dbReference>
<dbReference type="InterPro" id="IPR019887">
    <property type="entry name" value="Tscrpt_reg_AsnC/Lrp_C"/>
</dbReference>
<sequence>MDNLEMRILEVLTDDARTPVGQIAVMLGRTEAEIAAAIAEMEERRIILKYPALVNWDKVDSGEVEALIEVRVTPQRGHGFDAIAEQIYRFEEVHNVYLMSGGYDLLVMLKAPSLKKLALFVAEKLSTIDGVLSTATHFVLKKYKNEGVITDEKQVDRRLKVTP</sequence>
<reference evidence="5" key="2">
    <citation type="journal article" date="2021" name="PeerJ">
        <title>Extensive microbial diversity within the chicken gut microbiome revealed by metagenomics and culture.</title>
        <authorList>
            <person name="Gilroy R."/>
            <person name="Ravi A."/>
            <person name="Getino M."/>
            <person name="Pursley I."/>
            <person name="Horton D.L."/>
            <person name="Alikhan N.F."/>
            <person name="Baker D."/>
            <person name="Gharbi K."/>
            <person name="Hall N."/>
            <person name="Watson M."/>
            <person name="Adriaenssens E.M."/>
            <person name="Foster-Nyarko E."/>
            <person name="Jarju S."/>
            <person name="Secka A."/>
            <person name="Antonio M."/>
            <person name="Oren A."/>
            <person name="Chaudhuri R.R."/>
            <person name="La Ragione R."/>
            <person name="Hildebrand F."/>
            <person name="Pallen M.J."/>
        </authorList>
    </citation>
    <scope>NUCLEOTIDE SEQUENCE</scope>
    <source>
        <strain evidence="5">ChiSjej6B24-2974</strain>
    </source>
</reference>
<dbReference type="PROSITE" id="PS50956">
    <property type="entry name" value="HTH_ASNC_2"/>
    <property type="match status" value="1"/>
</dbReference>
<dbReference type="SMART" id="SM00344">
    <property type="entry name" value="HTH_ASNC"/>
    <property type="match status" value="1"/>
</dbReference>
<dbReference type="InterPro" id="IPR000485">
    <property type="entry name" value="AsnC-type_HTH_dom"/>
</dbReference>
<keyword evidence="3" id="KW-0804">Transcription</keyword>
<dbReference type="InterPro" id="IPR050684">
    <property type="entry name" value="HTH-Siroheme_Decarb"/>
</dbReference>
<dbReference type="Gene3D" id="3.30.70.920">
    <property type="match status" value="1"/>
</dbReference>
<proteinExistence type="predicted"/>
<dbReference type="Proteomes" id="UP000824260">
    <property type="component" value="Unassembled WGS sequence"/>
</dbReference>
<dbReference type="SUPFAM" id="SSF46785">
    <property type="entry name" value="Winged helix' DNA-binding domain"/>
    <property type="match status" value="1"/>
</dbReference>
<dbReference type="AlphaFoldDB" id="A0A9D1CW69"/>
<dbReference type="InterPro" id="IPR036388">
    <property type="entry name" value="WH-like_DNA-bd_sf"/>
</dbReference>
<keyword evidence="2" id="KW-0238">DNA-binding</keyword>
<keyword evidence="1" id="KW-0805">Transcription regulation</keyword>
<evidence type="ECO:0000259" key="4">
    <source>
        <dbReference type="PROSITE" id="PS50956"/>
    </source>
</evidence>
<feature type="domain" description="HTH asnC-type" evidence="4">
    <location>
        <begin position="1"/>
        <end position="64"/>
    </location>
</feature>
<comment type="caution">
    <text evidence="5">The sequence shown here is derived from an EMBL/GenBank/DDBJ whole genome shotgun (WGS) entry which is preliminary data.</text>
</comment>
<evidence type="ECO:0000256" key="3">
    <source>
        <dbReference type="ARBA" id="ARBA00023163"/>
    </source>
</evidence>
<evidence type="ECO:0000313" key="5">
    <source>
        <dbReference type="EMBL" id="HIQ81949.1"/>
    </source>
</evidence>
<protein>
    <submittedName>
        <fullName evidence="5">Lrp/AsnC family transcriptional regulator</fullName>
    </submittedName>
</protein>
<dbReference type="EMBL" id="DVFZ01000027">
    <property type="protein sequence ID" value="HIQ81949.1"/>
    <property type="molecule type" value="Genomic_DNA"/>
</dbReference>
<reference evidence="5" key="1">
    <citation type="submission" date="2020-10" db="EMBL/GenBank/DDBJ databases">
        <authorList>
            <person name="Gilroy R."/>
        </authorList>
    </citation>
    <scope>NUCLEOTIDE SEQUENCE</scope>
    <source>
        <strain evidence="5">ChiSjej6B24-2974</strain>
    </source>
</reference>
<organism evidence="5 6">
    <name type="scientific">Candidatus Pullichristensenella stercorigallinarum</name>
    <dbReference type="NCBI Taxonomy" id="2840909"/>
    <lineage>
        <taxon>Bacteria</taxon>
        <taxon>Bacillati</taxon>
        <taxon>Bacillota</taxon>
        <taxon>Clostridia</taxon>
        <taxon>Candidatus Pullichristensenella</taxon>
    </lineage>
</organism>
<dbReference type="Pfam" id="PF13404">
    <property type="entry name" value="HTH_AsnC-type"/>
    <property type="match status" value="1"/>
</dbReference>
<dbReference type="PANTHER" id="PTHR43413">
    <property type="entry name" value="TRANSCRIPTIONAL REGULATOR, ASNC FAMILY"/>
    <property type="match status" value="1"/>
</dbReference>
<gene>
    <name evidence="5" type="ORF">IAA52_02475</name>
</gene>
<dbReference type="InterPro" id="IPR036390">
    <property type="entry name" value="WH_DNA-bd_sf"/>
</dbReference>
<dbReference type="InterPro" id="IPR011008">
    <property type="entry name" value="Dimeric_a/b-barrel"/>
</dbReference>
<dbReference type="InterPro" id="IPR019888">
    <property type="entry name" value="Tscrpt_reg_AsnC-like"/>
</dbReference>
<evidence type="ECO:0000256" key="2">
    <source>
        <dbReference type="ARBA" id="ARBA00023125"/>
    </source>
</evidence>
<dbReference type="Gene3D" id="1.10.10.10">
    <property type="entry name" value="Winged helix-like DNA-binding domain superfamily/Winged helix DNA-binding domain"/>
    <property type="match status" value="1"/>
</dbReference>